<evidence type="ECO:0000313" key="1">
    <source>
        <dbReference type="EMBL" id="KAH1097566.1"/>
    </source>
</evidence>
<protein>
    <submittedName>
        <fullName evidence="1">Uncharacterized protein</fullName>
    </submittedName>
</protein>
<organism evidence="1 2">
    <name type="scientific">Gossypium stocksii</name>
    <dbReference type="NCBI Taxonomy" id="47602"/>
    <lineage>
        <taxon>Eukaryota</taxon>
        <taxon>Viridiplantae</taxon>
        <taxon>Streptophyta</taxon>
        <taxon>Embryophyta</taxon>
        <taxon>Tracheophyta</taxon>
        <taxon>Spermatophyta</taxon>
        <taxon>Magnoliopsida</taxon>
        <taxon>eudicotyledons</taxon>
        <taxon>Gunneridae</taxon>
        <taxon>Pentapetalae</taxon>
        <taxon>rosids</taxon>
        <taxon>malvids</taxon>
        <taxon>Malvales</taxon>
        <taxon>Malvaceae</taxon>
        <taxon>Malvoideae</taxon>
        <taxon>Gossypium</taxon>
    </lineage>
</organism>
<evidence type="ECO:0000313" key="2">
    <source>
        <dbReference type="Proteomes" id="UP000828251"/>
    </source>
</evidence>
<keyword evidence="2" id="KW-1185">Reference proteome</keyword>
<accession>A0A9D4A9T9</accession>
<comment type="caution">
    <text evidence="1">The sequence shown here is derived from an EMBL/GenBank/DDBJ whole genome shotgun (WGS) entry which is preliminary data.</text>
</comment>
<name>A0A9D4A9T9_9ROSI</name>
<dbReference type="OrthoDB" id="10502619at2759"/>
<proteinExistence type="predicted"/>
<dbReference type="AlphaFoldDB" id="A0A9D4A9T9"/>
<dbReference type="EMBL" id="JAIQCV010000005">
    <property type="protein sequence ID" value="KAH1097566.1"/>
    <property type="molecule type" value="Genomic_DNA"/>
</dbReference>
<gene>
    <name evidence="1" type="ORF">J1N35_014487</name>
</gene>
<dbReference type="Proteomes" id="UP000828251">
    <property type="component" value="Unassembled WGS sequence"/>
</dbReference>
<sequence>MGAVGPDLVAEGQTLDNEATKDQYDRLNLGRPLVLESLITVRNVFPFYLEKHSLNGFRPSDTPLEVISQIIHPTNMVWPYNVSDDSATFLVGKKEESANFFYTYYRQCLHH</sequence>
<reference evidence="1 2" key="1">
    <citation type="journal article" date="2021" name="Plant Biotechnol. J.">
        <title>Multi-omics assisted identification of the key and species-specific regulatory components of drought-tolerant mechanisms in Gossypium stocksii.</title>
        <authorList>
            <person name="Yu D."/>
            <person name="Ke L."/>
            <person name="Zhang D."/>
            <person name="Wu Y."/>
            <person name="Sun Y."/>
            <person name="Mei J."/>
            <person name="Sun J."/>
            <person name="Sun Y."/>
        </authorList>
    </citation>
    <scope>NUCLEOTIDE SEQUENCE [LARGE SCALE GENOMIC DNA]</scope>
    <source>
        <strain evidence="2">cv. E1</strain>
        <tissue evidence="1">Leaf</tissue>
    </source>
</reference>